<dbReference type="AlphaFoldDB" id="A0A8S8X7E2"/>
<proteinExistence type="predicted"/>
<evidence type="ECO:0000313" key="1">
    <source>
        <dbReference type="EMBL" id="GIL38294.1"/>
    </source>
</evidence>
<name>A0A8S8X7E2_9PROT</name>
<accession>A0A8S8X7E2</accession>
<gene>
    <name evidence="1" type="ORF">TMPK1_05310</name>
</gene>
<dbReference type="Proteomes" id="UP000681075">
    <property type="component" value="Unassembled WGS sequence"/>
</dbReference>
<dbReference type="RefSeq" id="WP_420241271.1">
    <property type="nucleotide sequence ID" value="NZ_BOPV01000001.1"/>
</dbReference>
<reference evidence="1" key="1">
    <citation type="submission" date="2021-02" db="EMBL/GenBank/DDBJ databases">
        <title>Genome sequence of Rhodospirillales sp. strain TMPK1 isolated from soil.</title>
        <authorList>
            <person name="Nakai R."/>
            <person name="Kusada H."/>
            <person name="Tamaki H."/>
        </authorList>
    </citation>
    <scope>NUCLEOTIDE SEQUENCE</scope>
    <source>
        <strain evidence="1">TMPK1</strain>
    </source>
</reference>
<protein>
    <submittedName>
        <fullName evidence="1">Uncharacterized protein</fullName>
    </submittedName>
</protein>
<evidence type="ECO:0000313" key="2">
    <source>
        <dbReference type="Proteomes" id="UP000681075"/>
    </source>
</evidence>
<sequence>MFDGLLSADDPACPVRLGPQDSILHFWSRYERNRVWTYCAVVHRMDGVWTHLYSIERLPPSPTCIC</sequence>
<organism evidence="1 2">
    <name type="scientific">Roseiterribacter gracilis</name>
    <dbReference type="NCBI Taxonomy" id="2812848"/>
    <lineage>
        <taxon>Bacteria</taxon>
        <taxon>Pseudomonadati</taxon>
        <taxon>Pseudomonadota</taxon>
        <taxon>Alphaproteobacteria</taxon>
        <taxon>Rhodospirillales</taxon>
        <taxon>Roseiterribacteraceae</taxon>
        <taxon>Roseiterribacter</taxon>
    </lineage>
</organism>
<comment type="caution">
    <text evidence="1">The sequence shown here is derived from an EMBL/GenBank/DDBJ whole genome shotgun (WGS) entry which is preliminary data.</text>
</comment>
<dbReference type="EMBL" id="BOPV01000001">
    <property type="protein sequence ID" value="GIL38294.1"/>
    <property type="molecule type" value="Genomic_DNA"/>
</dbReference>
<keyword evidence="2" id="KW-1185">Reference proteome</keyword>